<dbReference type="EMBL" id="WIGO01000421">
    <property type="protein sequence ID" value="KAF6812854.1"/>
    <property type="molecule type" value="Genomic_DNA"/>
</dbReference>
<feature type="compositionally biased region" description="Basic and acidic residues" evidence="1">
    <location>
        <begin position="1"/>
        <end position="22"/>
    </location>
</feature>
<name>A0A8H6MXN2_9PEZI</name>
<proteinExistence type="predicted"/>
<feature type="compositionally biased region" description="Basic and acidic residues" evidence="1">
    <location>
        <begin position="48"/>
        <end position="64"/>
    </location>
</feature>
<sequence>MESNHERSNTQEEQVEHGKSKPEMPVMERPTARSLQSTADSTSSVHRLRGDSAVSREQEEADRFVGEKVSRYSSREYVSLTC</sequence>
<keyword evidence="3" id="KW-1185">Reference proteome</keyword>
<feature type="compositionally biased region" description="Polar residues" evidence="1">
    <location>
        <begin position="33"/>
        <end position="45"/>
    </location>
</feature>
<accession>A0A8H6MXN2</accession>
<dbReference type="Proteomes" id="UP000654918">
    <property type="component" value="Unassembled WGS sequence"/>
</dbReference>
<reference evidence="2" key="1">
    <citation type="journal article" date="2020" name="Phytopathology">
        <title>Genome Sequence Resources of Colletotrichum truncatum, C. plurivorum, C. musicola, and C. sojae: Four Species Pathogenic to Soybean (Glycine max).</title>
        <authorList>
            <person name="Rogerio F."/>
            <person name="Boufleur T.R."/>
            <person name="Ciampi-Guillardi M."/>
            <person name="Sukno S.A."/>
            <person name="Thon M.R."/>
            <person name="Massola Junior N.S."/>
            <person name="Baroncelli R."/>
        </authorList>
    </citation>
    <scope>NUCLEOTIDE SEQUENCE</scope>
    <source>
        <strain evidence="2">LFN00145</strain>
    </source>
</reference>
<organism evidence="2 3">
    <name type="scientific">Colletotrichum plurivorum</name>
    <dbReference type="NCBI Taxonomy" id="2175906"/>
    <lineage>
        <taxon>Eukaryota</taxon>
        <taxon>Fungi</taxon>
        <taxon>Dikarya</taxon>
        <taxon>Ascomycota</taxon>
        <taxon>Pezizomycotina</taxon>
        <taxon>Sordariomycetes</taxon>
        <taxon>Hypocreomycetidae</taxon>
        <taxon>Glomerellales</taxon>
        <taxon>Glomerellaceae</taxon>
        <taxon>Colletotrichum</taxon>
        <taxon>Colletotrichum orchidearum species complex</taxon>
    </lineage>
</organism>
<evidence type="ECO:0000313" key="3">
    <source>
        <dbReference type="Proteomes" id="UP000654918"/>
    </source>
</evidence>
<gene>
    <name evidence="2" type="ORF">CPLU01_14799</name>
</gene>
<evidence type="ECO:0000256" key="1">
    <source>
        <dbReference type="SAM" id="MobiDB-lite"/>
    </source>
</evidence>
<dbReference type="AlphaFoldDB" id="A0A8H6MXN2"/>
<protein>
    <submittedName>
        <fullName evidence="2">Uncharacterized protein</fullName>
    </submittedName>
</protein>
<feature type="region of interest" description="Disordered" evidence="1">
    <location>
        <begin position="1"/>
        <end position="64"/>
    </location>
</feature>
<evidence type="ECO:0000313" key="2">
    <source>
        <dbReference type="EMBL" id="KAF6812854.1"/>
    </source>
</evidence>
<comment type="caution">
    <text evidence="2">The sequence shown here is derived from an EMBL/GenBank/DDBJ whole genome shotgun (WGS) entry which is preliminary data.</text>
</comment>